<feature type="compositionally biased region" description="Basic and acidic residues" evidence="3">
    <location>
        <begin position="101"/>
        <end position="116"/>
    </location>
</feature>
<dbReference type="GO" id="GO:0000390">
    <property type="term" value="P:spliceosomal complex disassembly"/>
    <property type="evidence" value="ECO:0007669"/>
    <property type="project" value="InterPro"/>
</dbReference>
<comment type="similarity">
    <text evidence="1">Belongs to the TFP11/STIP family.</text>
</comment>
<dbReference type="GO" id="GO:0071008">
    <property type="term" value="C:U2-type post-mRNA release spliceosomal complex"/>
    <property type="evidence" value="ECO:0007669"/>
    <property type="project" value="TreeGrafter"/>
</dbReference>
<evidence type="ECO:0000313" key="6">
    <source>
        <dbReference type="Proteomes" id="UP001219933"/>
    </source>
</evidence>
<dbReference type="PANTHER" id="PTHR23329:SF1">
    <property type="entry name" value="TUFTELIN-INTERACTING PROTEIN 11"/>
    <property type="match status" value="1"/>
</dbReference>
<keyword evidence="2" id="KW-0175">Coiled coil</keyword>
<feature type="compositionally biased region" description="Low complexity" evidence="3">
    <location>
        <begin position="21"/>
        <end position="35"/>
    </location>
</feature>
<dbReference type="InterPro" id="IPR045211">
    <property type="entry name" value="TFP11/STIP/Ntr1"/>
</dbReference>
<proteinExistence type="inferred from homology"/>
<dbReference type="InterPro" id="IPR022783">
    <property type="entry name" value="GCFC_dom"/>
</dbReference>
<feature type="compositionally biased region" description="Gly residues" evidence="3">
    <location>
        <begin position="70"/>
        <end position="79"/>
    </location>
</feature>
<dbReference type="PANTHER" id="PTHR23329">
    <property type="entry name" value="TUFTELIN-INTERACTING PROTEIN 11-RELATED"/>
    <property type="match status" value="1"/>
</dbReference>
<protein>
    <recommendedName>
        <fullName evidence="4">G-patch domain-containing protein</fullName>
    </recommendedName>
</protein>
<evidence type="ECO:0000256" key="1">
    <source>
        <dbReference type="ARBA" id="ARBA00010900"/>
    </source>
</evidence>
<sequence length="693" mass="76172">MAAEQDSQAPRWGLGVGLGGESRSTASASGARAQGPPHTAPVSVPPRVPLSRTSGTGGFDPSAYLRQMGWTGGGLGKDGQGIAEPIEVQQRPTRSGIAFGRSEKPAKAEEPEKQDTPEPVWRRRQRAPKVVHRTYDEIVTSTGGPAPVYDATKGDLRQVSSVAAALAQPKGESTRLQELRHNIGLLSTSAREALDRRAHDASVAAERVHEAHRVAVESEARLEKAREERERLHEVIESLRTLSTAAPSVTELAALSPYIAELTARGPLFAQLQLDEAIAGAMVPVWKAQLQEWDPLREPLRFTVEIAAWHHAFRMSSDDRVMTPFVSVLWNLWMPRIRNALTNQWDARDPAPAVALVEAWRSLVPLFIYENILEQLVLPKVRRAVQSWTRGSVPLHVIVLPWLSLAQSRMNDIVADARRQWKGALGAWDPASGVPADLLHWRTVFAGADWEALLLDRIVPRLGNLLRTKFVVDPSAQDMSALEMVVAWHGTLRDHILSRILETEWMPKWLNILHAWLTQPDADLAEIADWYTFWRSWFPPDVLSLPGVASAFTRALELMNAALDAGPARVALPPPSTAPTPRAHKETHTSSAARASSTDTSGHGLPPTLDSVTFRSVAEERASMQDLFIQSLGRLEPVTGLALLRVSPHIDGKRGITFYIDDDVVFAWEQGATPSTGSYVPLALDTLLTRARG</sequence>
<name>A0AAF0EQM1_9BASI</name>
<dbReference type="SMART" id="SM00443">
    <property type="entry name" value="G_patch"/>
    <property type="match status" value="1"/>
</dbReference>
<feature type="region of interest" description="Disordered" evidence="3">
    <location>
        <begin position="1"/>
        <end position="128"/>
    </location>
</feature>
<dbReference type="EMBL" id="CP119878">
    <property type="protein sequence ID" value="WFD35013.1"/>
    <property type="molecule type" value="Genomic_DNA"/>
</dbReference>
<accession>A0AAF0EQM1</accession>
<feature type="domain" description="G-patch" evidence="4">
    <location>
        <begin position="65"/>
        <end position="102"/>
    </location>
</feature>
<evidence type="ECO:0000313" key="5">
    <source>
        <dbReference type="EMBL" id="WFD35013.1"/>
    </source>
</evidence>
<evidence type="ECO:0000256" key="3">
    <source>
        <dbReference type="SAM" id="MobiDB-lite"/>
    </source>
</evidence>
<evidence type="ECO:0000256" key="2">
    <source>
        <dbReference type="SAM" id="Coils"/>
    </source>
</evidence>
<dbReference type="InterPro" id="IPR000467">
    <property type="entry name" value="G_patch_dom"/>
</dbReference>
<feature type="compositionally biased region" description="Low complexity" evidence="3">
    <location>
        <begin position="589"/>
        <end position="601"/>
    </location>
</feature>
<dbReference type="GO" id="GO:0003676">
    <property type="term" value="F:nucleic acid binding"/>
    <property type="evidence" value="ECO:0007669"/>
    <property type="project" value="InterPro"/>
</dbReference>
<dbReference type="PROSITE" id="PS50174">
    <property type="entry name" value="G_PATCH"/>
    <property type="match status" value="1"/>
</dbReference>
<gene>
    <name evidence="5" type="ORF">MCUN1_001859</name>
</gene>
<evidence type="ECO:0000259" key="4">
    <source>
        <dbReference type="PROSITE" id="PS50174"/>
    </source>
</evidence>
<dbReference type="AlphaFoldDB" id="A0AAF0EQM1"/>
<feature type="coiled-coil region" evidence="2">
    <location>
        <begin position="208"/>
        <end position="242"/>
    </location>
</feature>
<reference evidence="5" key="1">
    <citation type="submission" date="2023-03" db="EMBL/GenBank/DDBJ databases">
        <title>Mating type loci evolution in Malassezia.</title>
        <authorList>
            <person name="Coelho M.A."/>
        </authorList>
    </citation>
    <scope>NUCLEOTIDE SEQUENCE</scope>
    <source>
        <strain evidence="5">CBS 11721</strain>
    </source>
</reference>
<dbReference type="Pfam" id="PF07842">
    <property type="entry name" value="GCFC"/>
    <property type="match status" value="1"/>
</dbReference>
<dbReference type="Pfam" id="PF01585">
    <property type="entry name" value="G-patch"/>
    <property type="match status" value="1"/>
</dbReference>
<keyword evidence="6" id="KW-1185">Reference proteome</keyword>
<organism evidence="5 6">
    <name type="scientific">Malassezia cuniculi</name>
    <dbReference type="NCBI Taxonomy" id="948313"/>
    <lineage>
        <taxon>Eukaryota</taxon>
        <taxon>Fungi</taxon>
        <taxon>Dikarya</taxon>
        <taxon>Basidiomycota</taxon>
        <taxon>Ustilaginomycotina</taxon>
        <taxon>Malasseziomycetes</taxon>
        <taxon>Malasseziales</taxon>
        <taxon>Malasseziaceae</taxon>
        <taxon>Malassezia</taxon>
    </lineage>
</organism>
<dbReference type="Proteomes" id="UP001219933">
    <property type="component" value="Chromosome 2"/>
</dbReference>
<feature type="region of interest" description="Disordered" evidence="3">
    <location>
        <begin position="569"/>
        <end position="610"/>
    </location>
</feature>